<protein>
    <submittedName>
        <fullName evidence="3">8-oxo-dGTP diphosphatase</fullName>
    </submittedName>
</protein>
<name>A0A2W7MVL3_9BACT</name>
<dbReference type="CDD" id="cd18873">
    <property type="entry name" value="NUDIX_NadM_like"/>
    <property type="match status" value="1"/>
</dbReference>
<dbReference type="PROSITE" id="PS51462">
    <property type="entry name" value="NUDIX"/>
    <property type="match status" value="1"/>
</dbReference>
<reference evidence="3 4" key="1">
    <citation type="submission" date="2018-06" db="EMBL/GenBank/DDBJ databases">
        <title>Genomic Encyclopedia of Archaeal and Bacterial Type Strains, Phase II (KMG-II): from individual species to whole genera.</title>
        <authorList>
            <person name="Goeker M."/>
        </authorList>
    </citation>
    <scope>NUCLEOTIDE SEQUENCE [LARGE SCALE GENOMIC DNA]</scope>
    <source>
        <strain evidence="3 4">DSM 6779</strain>
    </source>
</reference>
<dbReference type="SUPFAM" id="SSF55811">
    <property type="entry name" value="Nudix"/>
    <property type="match status" value="1"/>
</dbReference>
<dbReference type="GO" id="GO:0016787">
    <property type="term" value="F:hydrolase activity"/>
    <property type="evidence" value="ECO:0007669"/>
    <property type="project" value="UniProtKB-KW"/>
</dbReference>
<dbReference type="PANTHER" id="PTHR43736">
    <property type="entry name" value="ADP-RIBOSE PYROPHOSPHATASE"/>
    <property type="match status" value="1"/>
</dbReference>
<evidence type="ECO:0000256" key="1">
    <source>
        <dbReference type="ARBA" id="ARBA00022801"/>
    </source>
</evidence>
<dbReference type="EMBL" id="QKZK01000035">
    <property type="protein sequence ID" value="PZX11870.1"/>
    <property type="molecule type" value="Genomic_DNA"/>
</dbReference>
<dbReference type="RefSeq" id="WP_111446829.1">
    <property type="nucleotide sequence ID" value="NZ_QKZK01000035.1"/>
</dbReference>
<proteinExistence type="predicted"/>
<organism evidence="3 4">
    <name type="scientific">Breznakibacter xylanolyticus</name>
    <dbReference type="NCBI Taxonomy" id="990"/>
    <lineage>
        <taxon>Bacteria</taxon>
        <taxon>Pseudomonadati</taxon>
        <taxon>Bacteroidota</taxon>
        <taxon>Bacteroidia</taxon>
        <taxon>Marinilabiliales</taxon>
        <taxon>Marinilabiliaceae</taxon>
        <taxon>Breznakibacter</taxon>
    </lineage>
</organism>
<dbReference type="PANTHER" id="PTHR43736:SF4">
    <property type="entry name" value="SLR1690 PROTEIN"/>
    <property type="match status" value="1"/>
</dbReference>
<dbReference type="OrthoDB" id="9786141at2"/>
<keyword evidence="4" id="KW-1185">Reference proteome</keyword>
<keyword evidence="1" id="KW-0378">Hydrolase</keyword>
<dbReference type="Pfam" id="PF00293">
    <property type="entry name" value="NUDIX"/>
    <property type="match status" value="1"/>
</dbReference>
<dbReference type="InterPro" id="IPR000086">
    <property type="entry name" value="NUDIX_hydrolase_dom"/>
</dbReference>
<dbReference type="AlphaFoldDB" id="A0A2W7MVL3"/>
<gene>
    <name evidence="3" type="ORF">LX69_03016</name>
</gene>
<sequence>MSYTYDYPRPAVTADALVLAGDKAHLHILLIQRGHDPFAGRWALPGGFVDMDEDLDASAERELQEETGLQLTGLTQLHTFGAVGRDPRHRTITVAYYVFIDAPLPVKGMDDASDARWFPINQLPPLAFDHDRIIQTAMDKLGLLECRSLGV</sequence>
<dbReference type="Proteomes" id="UP000249239">
    <property type="component" value="Unassembled WGS sequence"/>
</dbReference>
<feature type="domain" description="Nudix hydrolase" evidence="2">
    <location>
        <begin position="7"/>
        <end position="140"/>
    </location>
</feature>
<dbReference type="PRINTS" id="PR00502">
    <property type="entry name" value="NUDIXFAMILY"/>
</dbReference>
<evidence type="ECO:0000313" key="3">
    <source>
        <dbReference type="EMBL" id="PZX11870.1"/>
    </source>
</evidence>
<accession>A0A2W7MVL3</accession>
<dbReference type="Gene3D" id="3.90.79.10">
    <property type="entry name" value="Nucleoside Triphosphate Pyrophosphohydrolase"/>
    <property type="match status" value="1"/>
</dbReference>
<evidence type="ECO:0000259" key="2">
    <source>
        <dbReference type="PROSITE" id="PS51462"/>
    </source>
</evidence>
<dbReference type="InterPro" id="IPR015797">
    <property type="entry name" value="NUDIX_hydrolase-like_dom_sf"/>
</dbReference>
<evidence type="ECO:0000313" key="4">
    <source>
        <dbReference type="Proteomes" id="UP000249239"/>
    </source>
</evidence>
<dbReference type="InterPro" id="IPR020476">
    <property type="entry name" value="Nudix_hydrolase"/>
</dbReference>
<comment type="caution">
    <text evidence="3">The sequence shown here is derived from an EMBL/GenBank/DDBJ whole genome shotgun (WGS) entry which is preliminary data.</text>
</comment>